<evidence type="ECO:0000256" key="2">
    <source>
        <dbReference type="ARBA" id="ARBA00022448"/>
    </source>
</evidence>
<feature type="non-terminal residue" evidence="11">
    <location>
        <position position="1"/>
    </location>
</feature>
<dbReference type="GO" id="GO:0005886">
    <property type="term" value="C:plasma membrane"/>
    <property type="evidence" value="ECO:0007669"/>
    <property type="project" value="UniProtKB-SubCell"/>
</dbReference>
<evidence type="ECO:0000256" key="3">
    <source>
        <dbReference type="ARBA" id="ARBA00022475"/>
    </source>
</evidence>
<proteinExistence type="predicted"/>
<protein>
    <recommendedName>
        <fullName evidence="10">Tripartite ATP-independent periplasmic transporters DctQ component domain-containing protein</fullName>
    </recommendedName>
</protein>
<dbReference type="InterPro" id="IPR055348">
    <property type="entry name" value="DctQ"/>
</dbReference>
<evidence type="ECO:0000256" key="1">
    <source>
        <dbReference type="ARBA" id="ARBA00004429"/>
    </source>
</evidence>
<evidence type="ECO:0000256" key="9">
    <source>
        <dbReference type="SAM" id="Phobius"/>
    </source>
</evidence>
<dbReference type="GO" id="GO:0022857">
    <property type="term" value="F:transmembrane transporter activity"/>
    <property type="evidence" value="ECO:0007669"/>
    <property type="project" value="TreeGrafter"/>
</dbReference>
<keyword evidence="2" id="KW-0813">Transport</keyword>
<dbReference type="GO" id="GO:0015740">
    <property type="term" value="P:C4-dicarboxylate transport"/>
    <property type="evidence" value="ECO:0007669"/>
    <property type="project" value="TreeGrafter"/>
</dbReference>
<evidence type="ECO:0000256" key="4">
    <source>
        <dbReference type="ARBA" id="ARBA00022519"/>
    </source>
</evidence>
<name>A0A381QKN4_9ZZZZ</name>
<accession>A0A381QKN4</accession>
<keyword evidence="5 9" id="KW-0812">Transmembrane</keyword>
<sequence>VVLSLMASLALVVVVGVVFRKSGASLVWYDEVASILLAWLTYYGAALAALHRAHIGVPTLVDKLSRNLRMFVVLVAEVLVLAFLGTLTWTGIQVLSVLGSTTLISLPWVPAAVAQSVIPIGATLFIGAQLLSLPDAMKHPISGSEKASPNAGSSTGEAAQ</sequence>
<feature type="transmembrane region" description="Helical" evidence="9">
    <location>
        <begin position="32"/>
        <end position="50"/>
    </location>
</feature>
<evidence type="ECO:0000259" key="10">
    <source>
        <dbReference type="Pfam" id="PF04290"/>
    </source>
</evidence>
<dbReference type="InterPro" id="IPR007387">
    <property type="entry name" value="TRAP_DctQ"/>
</dbReference>
<evidence type="ECO:0000256" key="8">
    <source>
        <dbReference type="SAM" id="MobiDB-lite"/>
    </source>
</evidence>
<organism evidence="11">
    <name type="scientific">marine metagenome</name>
    <dbReference type="NCBI Taxonomy" id="408172"/>
    <lineage>
        <taxon>unclassified sequences</taxon>
        <taxon>metagenomes</taxon>
        <taxon>ecological metagenomes</taxon>
    </lineage>
</organism>
<keyword evidence="4" id="KW-0997">Cell inner membrane</keyword>
<dbReference type="PANTHER" id="PTHR35011">
    <property type="entry name" value="2,3-DIKETO-L-GULONATE TRAP TRANSPORTER SMALL PERMEASE PROTEIN YIAM"/>
    <property type="match status" value="1"/>
</dbReference>
<reference evidence="11" key="1">
    <citation type="submission" date="2018-05" db="EMBL/GenBank/DDBJ databases">
        <authorList>
            <person name="Lanie J.A."/>
            <person name="Ng W.-L."/>
            <person name="Kazmierczak K.M."/>
            <person name="Andrzejewski T.M."/>
            <person name="Davidsen T.M."/>
            <person name="Wayne K.J."/>
            <person name="Tettelin H."/>
            <person name="Glass J.I."/>
            <person name="Rusch D."/>
            <person name="Podicherti R."/>
            <person name="Tsui H.-C.T."/>
            <person name="Winkler M.E."/>
        </authorList>
    </citation>
    <scope>NUCLEOTIDE SEQUENCE</scope>
</reference>
<feature type="transmembrane region" description="Helical" evidence="9">
    <location>
        <begin position="71"/>
        <end position="92"/>
    </location>
</feature>
<evidence type="ECO:0000256" key="5">
    <source>
        <dbReference type="ARBA" id="ARBA00022692"/>
    </source>
</evidence>
<gene>
    <name evidence="11" type="ORF">METZ01_LOCUS32745</name>
</gene>
<dbReference type="Pfam" id="PF04290">
    <property type="entry name" value="DctQ"/>
    <property type="match status" value="1"/>
</dbReference>
<feature type="transmembrane region" description="Helical" evidence="9">
    <location>
        <begin position="112"/>
        <end position="133"/>
    </location>
</feature>
<feature type="domain" description="Tripartite ATP-independent periplasmic transporters DctQ component" evidence="10">
    <location>
        <begin position="9"/>
        <end position="130"/>
    </location>
</feature>
<comment type="subcellular location">
    <subcellularLocation>
        <location evidence="1">Cell inner membrane</location>
        <topology evidence="1">Multi-pass membrane protein</topology>
    </subcellularLocation>
</comment>
<dbReference type="PANTHER" id="PTHR35011:SF2">
    <property type="entry name" value="2,3-DIKETO-L-GULONATE TRAP TRANSPORTER SMALL PERMEASE PROTEIN YIAM"/>
    <property type="match status" value="1"/>
</dbReference>
<feature type="compositionally biased region" description="Polar residues" evidence="8">
    <location>
        <begin position="145"/>
        <end position="160"/>
    </location>
</feature>
<dbReference type="EMBL" id="UINC01001405">
    <property type="protein sequence ID" value="SUZ79891.1"/>
    <property type="molecule type" value="Genomic_DNA"/>
</dbReference>
<keyword evidence="7 9" id="KW-0472">Membrane</keyword>
<feature type="region of interest" description="Disordered" evidence="8">
    <location>
        <begin position="141"/>
        <end position="160"/>
    </location>
</feature>
<dbReference type="AlphaFoldDB" id="A0A381QKN4"/>
<keyword evidence="3" id="KW-1003">Cell membrane</keyword>
<keyword evidence="6 9" id="KW-1133">Transmembrane helix</keyword>
<evidence type="ECO:0000256" key="7">
    <source>
        <dbReference type="ARBA" id="ARBA00023136"/>
    </source>
</evidence>
<evidence type="ECO:0000313" key="11">
    <source>
        <dbReference type="EMBL" id="SUZ79891.1"/>
    </source>
</evidence>
<evidence type="ECO:0000256" key="6">
    <source>
        <dbReference type="ARBA" id="ARBA00022989"/>
    </source>
</evidence>